<dbReference type="AlphaFoldDB" id="A0A482XTM7"/>
<dbReference type="PANTHER" id="PTHR44240:SF10">
    <property type="entry name" value="J DOMAIN-CONTAINING PROTEIN"/>
    <property type="match status" value="1"/>
</dbReference>
<dbReference type="InterPro" id="IPR036869">
    <property type="entry name" value="J_dom_sf"/>
</dbReference>
<evidence type="ECO:0000313" key="5">
    <source>
        <dbReference type="Proteomes" id="UP000292704"/>
    </source>
</evidence>
<keyword evidence="2" id="KW-0472">Membrane</keyword>
<feature type="transmembrane region" description="Helical" evidence="2">
    <location>
        <begin position="400"/>
        <end position="420"/>
    </location>
</feature>
<dbReference type="Pfam" id="PF00226">
    <property type="entry name" value="DnaJ"/>
    <property type="match status" value="1"/>
</dbReference>
<evidence type="ECO:0000259" key="3">
    <source>
        <dbReference type="PROSITE" id="PS50076"/>
    </source>
</evidence>
<accession>A0A482XTM7</accession>
<feature type="region of interest" description="Disordered" evidence="1">
    <location>
        <begin position="75"/>
        <end position="202"/>
    </location>
</feature>
<organism evidence="4 5">
    <name type="scientific">Natrinema altunense</name>
    <dbReference type="NCBI Taxonomy" id="222984"/>
    <lineage>
        <taxon>Archaea</taxon>
        <taxon>Methanobacteriati</taxon>
        <taxon>Methanobacteriota</taxon>
        <taxon>Stenosarchaea group</taxon>
        <taxon>Halobacteria</taxon>
        <taxon>Halobacteriales</taxon>
        <taxon>Natrialbaceae</taxon>
        <taxon>Natrinema</taxon>
    </lineage>
</organism>
<dbReference type="InterPro" id="IPR052276">
    <property type="entry name" value="Diphthamide-biosynth_chaperone"/>
</dbReference>
<comment type="caution">
    <text evidence="4">The sequence shown here is derived from an EMBL/GenBank/DDBJ whole genome shotgun (WGS) entry which is preliminary data.</text>
</comment>
<dbReference type="PRINTS" id="PR00625">
    <property type="entry name" value="JDOMAIN"/>
</dbReference>
<feature type="transmembrane region" description="Helical" evidence="2">
    <location>
        <begin position="291"/>
        <end position="310"/>
    </location>
</feature>
<dbReference type="OrthoDB" id="11397at2157"/>
<dbReference type="PANTHER" id="PTHR44240">
    <property type="entry name" value="DNAJ DOMAIN (PROKARYOTIC HEAT SHOCK PROTEIN)-RELATED"/>
    <property type="match status" value="1"/>
</dbReference>
<dbReference type="SUPFAM" id="SSF46565">
    <property type="entry name" value="Chaperone J-domain"/>
    <property type="match status" value="1"/>
</dbReference>
<dbReference type="CDD" id="cd06257">
    <property type="entry name" value="DnaJ"/>
    <property type="match status" value="1"/>
</dbReference>
<feature type="transmembrane region" description="Helical" evidence="2">
    <location>
        <begin position="373"/>
        <end position="394"/>
    </location>
</feature>
<gene>
    <name evidence="4" type="ORF">ELS17_15985</name>
</gene>
<dbReference type="EMBL" id="SHMR01000008">
    <property type="protein sequence ID" value="RZH66561.1"/>
    <property type="molecule type" value="Genomic_DNA"/>
</dbReference>
<dbReference type="SMART" id="SM00271">
    <property type="entry name" value="DnaJ"/>
    <property type="match status" value="1"/>
</dbReference>
<dbReference type="Proteomes" id="UP000292704">
    <property type="component" value="Unassembled WGS sequence"/>
</dbReference>
<feature type="compositionally biased region" description="Low complexity" evidence="1">
    <location>
        <begin position="108"/>
        <end position="157"/>
    </location>
</feature>
<keyword evidence="2" id="KW-1133">Transmembrane helix</keyword>
<dbReference type="InterPro" id="IPR018253">
    <property type="entry name" value="DnaJ_domain_CS"/>
</dbReference>
<evidence type="ECO:0000256" key="2">
    <source>
        <dbReference type="SAM" id="Phobius"/>
    </source>
</evidence>
<proteinExistence type="predicted"/>
<sequence length="426" mass="44194">MTEDFYDLLEIPPDASQDEIKDAYRDQVRVYHPDLNDDDRAQAQFTAVQTAYDILGDPVERQAYDRLGHEDYVAKRTSGLPSPDVWKSDDNGDDDSSGTELSDSESQTASASATAGSTASGSRTGGRSSATTGSSGSGSATGTASAGTTSGASNATGSGPGAGSGGAGAGAHRRTSEPNAGTAGDTGRSSRSTAGSEADAGVGNPLARWWRRQNFSLPLLWLSVLVYAAGLGHFALENAAALGSLRTELLATGADPGRIATVLTEGRHGLETTVAFVRGVEFVAPPLEQPLWYGALAGFVALTLLSLLAVRVGRRETTWSPLTIDETIVVALAVAVAATLVGGPLLAGAVLMPLLFGVVVRHTRRGRGWTPSYLYVFPVFAPLAGFGAVAAGYTSLPVDLVAFVVLPLVGGLWLPLRVTIMKRFGR</sequence>
<evidence type="ECO:0000256" key="1">
    <source>
        <dbReference type="SAM" id="MobiDB-lite"/>
    </source>
</evidence>
<dbReference type="Gene3D" id="1.10.287.110">
    <property type="entry name" value="DnaJ domain"/>
    <property type="match status" value="1"/>
</dbReference>
<protein>
    <submittedName>
        <fullName evidence="4">J domain-containing protein</fullName>
    </submittedName>
</protein>
<evidence type="ECO:0000313" key="4">
    <source>
        <dbReference type="EMBL" id="RZH66561.1"/>
    </source>
</evidence>
<dbReference type="RefSeq" id="WP_130171485.1">
    <property type="nucleotide sequence ID" value="NZ_SHMR01000008.1"/>
</dbReference>
<dbReference type="PROSITE" id="PS00636">
    <property type="entry name" value="DNAJ_1"/>
    <property type="match status" value="1"/>
</dbReference>
<reference evidence="4 5" key="1">
    <citation type="submission" date="2019-02" db="EMBL/GenBank/DDBJ databases">
        <title>Genome analysis provides insights into bioremediation potentialities and Haloocin production by Natrinema altunense strain 4.1R isolated from Chott Douz in Tunisian desert.</title>
        <authorList>
            <person name="Najjari A."/>
            <person name="Youssef N."/>
            <person name="Ben Dhia O."/>
            <person name="Ferjani R."/>
            <person name="El Hidri D."/>
            <person name="Ouzari H.I."/>
            <person name="Cherif A."/>
        </authorList>
    </citation>
    <scope>NUCLEOTIDE SEQUENCE [LARGE SCALE GENOMIC DNA]</scope>
    <source>
        <strain evidence="4 5">4.1R</strain>
    </source>
</reference>
<feature type="transmembrane region" description="Helical" evidence="2">
    <location>
        <begin position="215"/>
        <end position="236"/>
    </location>
</feature>
<dbReference type="PROSITE" id="PS50076">
    <property type="entry name" value="DNAJ_2"/>
    <property type="match status" value="1"/>
</dbReference>
<name>A0A482XTM7_9EURY</name>
<feature type="transmembrane region" description="Helical" evidence="2">
    <location>
        <begin position="345"/>
        <end position="361"/>
    </location>
</feature>
<dbReference type="InterPro" id="IPR001623">
    <property type="entry name" value="DnaJ_domain"/>
</dbReference>
<feature type="compositionally biased region" description="Gly residues" evidence="1">
    <location>
        <begin position="158"/>
        <end position="169"/>
    </location>
</feature>
<feature type="domain" description="J" evidence="3">
    <location>
        <begin position="4"/>
        <end position="68"/>
    </location>
</feature>
<keyword evidence="2" id="KW-0812">Transmembrane</keyword>
<dbReference type="STRING" id="222984.GCA_000731985_02839"/>